<comment type="caution">
    <text evidence="4">The sequence shown here is derived from an EMBL/GenBank/DDBJ whole genome shotgun (WGS) entry which is preliminary data.</text>
</comment>
<evidence type="ECO:0000313" key="4">
    <source>
        <dbReference type="EMBL" id="KAH8996821.1"/>
    </source>
</evidence>
<dbReference type="InterPro" id="IPR051848">
    <property type="entry name" value="PGIP"/>
</dbReference>
<evidence type="ECO:0008006" key="6">
    <source>
        <dbReference type="Google" id="ProtNLM"/>
    </source>
</evidence>
<protein>
    <recommendedName>
        <fullName evidence="6">L domain-like protein</fullName>
    </recommendedName>
</protein>
<evidence type="ECO:0000256" key="1">
    <source>
        <dbReference type="ARBA" id="ARBA00004196"/>
    </source>
</evidence>
<dbReference type="PANTHER" id="PTHR48059:SF30">
    <property type="entry name" value="OS06G0587000 PROTEIN"/>
    <property type="match status" value="1"/>
</dbReference>
<dbReference type="InterPro" id="IPR032675">
    <property type="entry name" value="LRR_dom_sf"/>
</dbReference>
<sequence length="442" mass="46311">MSRTHHRSLTPLSQHSVASSSRFKEHLSITMPPPDPAIERSHFSPVSLTGPSERDPTLSGSTMHGSSRSRPLDPEKGLTGHSSMPSTSSSIKDRFTRLFLDLRAGLRDGNPSAADLAQPPPDVAHMPEWRPLNVRKQPPQCICHSQPPPPTRVQRLRDRALLAALAVLLLYLFINVTVLNVRSFSSSPQLPAVAAVAAPPASAPTTTDALPADTQQCISQYTLNAPSNPTGYPCGTCLPLLAALPPSATAVYPAALDATQFCGLRSLWEDAGQQGQAGLEAGGWVKDVKFCTWAGVRCDGAGRVSSLQLTFPAVPASLPAEFTNLTALENLEIIGDGNSPAGAFPEPFGALTALAALHLENTALGPLPDTLQNITSLTLVRNTQVGSSLPSSISDSGLRSLVVNHEPLTLSAAQSTALCGGQLQSCDLRGSGVQACGACLVG</sequence>
<reference evidence="4" key="1">
    <citation type="submission" date="2022-01" db="EMBL/GenBank/DDBJ databases">
        <title>Comparative genomics reveals a dynamic genome evolution in the ectomycorrhizal milk-cap (Lactarius) mushrooms.</title>
        <authorList>
            <consortium name="DOE Joint Genome Institute"/>
            <person name="Lebreton A."/>
            <person name="Tang N."/>
            <person name="Kuo A."/>
            <person name="LaButti K."/>
            <person name="Drula E."/>
            <person name="Barry K."/>
            <person name="Clum A."/>
            <person name="Lipzen A."/>
            <person name="Mousain D."/>
            <person name="Ng V."/>
            <person name="Wang R."/>
            <person name="Wang X."/>
            <person name="Dai Y."/>
            <person name="Henrissat B."/>
            <person name="Grigoriev I.V."/>
            <person name="Guerin-Laguette A."/>
            <person name="Yu F."/>
            <person name="Martin F.M."/>
        </authorList>
    </citation>
    <scope>NUCLEOTIDE SEQUENCE</scope>
    <source>
        <strain evidence="4">QP</strain>
    </source>
</reference>
<feature type="region of interest" description="Disordered" evidence="2">
    <location>
        <begin position="1"/>
        <end position="90"/>
    </location>
</feature>
<dbReference type="EMBL" id="JAKELL010000008">
    <property type="protein sequence ID" value="KAH8996821.1"/>
    <property type="molecule type" value="Genomic_DNA"/>
</dbReference>
<keyword evidence="3" id="KW-0812">Transmembrane</keyword>
<dbReference type="Proteomes" id="UP001201163">
    <property type="component" value="Unassembled WGS sequence"/>
</dbReference>
<gene>
    <name evidence="4" type="ORF">EDB92DRAFT_1793551</name>
</gene>
<accession>A0AAD4QG99</accession>
<dbReference type="PANTHER" id="PTHR48059">
    <property type="entry name" value="POLYGALACTURONASE INHIBITOR 1"/>
    <property type="match status" value="1"/>
</dbReference>
<feature type="compositionally biased region" description="Polar residues" evidence="2">
    <location>
        <begin position="58"/>
        <end position="69"/>
    </location>
</feature>
<dbReference type="AlphaFoldDB" id="A0AAD4QG99"/>
<name>A0AAD4QG99_9AGAM</name>
<keyword evidence="5" id="KW-1185">Reference proteome</keyword>
<keyword evidence="3" id="KW-0472">Membrane</keyword>
<evidence type="ECO:0000256" key="2">
    <source>
        <dbReference type="SAM" id="MobiDB-lite"/>
    </source>
</evidence>
<feature type="transmembrane region" description="Helical" evidence="3">
    <location>
        <begin position="160"/>
        <end position="181"/>
    </location>
</feature>
<dbReference type="SUPFAM" id="SSF52058">
    <property type="entry name" value="L domain-like"/>
    <property type="match status" value="1"/>
</dbReference>
<proteinExistence type="predicted"/>
<evidence type="ECO:0000256" key="3">
    <source>
        <dbReference type="SAM" id="Phobius"/>
    </source>
</evidence>
<organism evidence="4 5">
    <name type="scientific">Lactarius akahatsu</name>
    <dbReference type="NCBI Taxonomy" id="416441"/>
    <lineage>
        <taxon>Eukaryota</taxon>
        <taxon>Fungi</taxon>
        <taxon>Dikarya</taxon>
        <taxon>Basidiomycota</taxon>
        <taxon>Agaricomycotina</taxon>
        <taxon>Agaricomycetes</taxon>
        <taxon>Russulales</taxon>
        <taxon>Russulaceae</taxon>
        <taxon>Lactarius</taxon>
    </lineage>
</organism>
<comment type="subcellular location">
    <subcellularLocation>
        <location evidence="1">Cell envelope</location>
    </subcellularLocation>
</comment>
<dbReference type="Gene3D" id="3.80.10.10">
    <property type="entry name" value="Ribonuclease Inhibitor"/>
    <property type="match status" value="1"/>
</dbReference>
<evidence type="ECO:0000313" key="5">
    <source>
        <dbReference type="Proteomes" id="UP001201163"/>
    </source>
</evidence>
<feature type="compositionally biased region" description="Polar residues" evidence="2">
    <location>
        <begin position="10"/>
        <end position="21"/>
    </location>
</feature>
<keyword evidence="3" id="KW-1133">Transmembrane helix</keyword>